<sequence>MAVLLSYPRVKPPTEVIHQALLYWDGIASIVPRDPNIYGSAISAELEDLRSRELYTPLTLDSREVFDRQQYSSVLRGGQISRLLEEQLATLERLYQQGRISDGHLAFVYPSKMPSELERTLIDLHLAHRVPGRLGRWRLAVPRAVWDPVVSAMVRDFAASQREVAYVPYTSIEDAYRWALVPVGQERTPAWEMELGKLLPVPAPGTSTADVLNFRETYEDERIRLMRALHCLLGDLRRDYDHPAEVLAQLRKELTRAVEDYRGAVKSSRMAWLNRGITVTAAVGAGAVGAYLTADLNWLMAILGSYGINVATREIRPLRKASREHDFAYLHRVQTTLS</sequence>
<dbReference type="Proteomes" id="UP001501777">
    <property type="component" value="Unassembled WGS sequence"/>
</dbReference>
<accession>A0ABP6AF10</accession>
<dbReference type="EMBL" id="BAAASG010000019">
    <property type="protein sequence ID" value="GAA2513615.1"/>
    <property type="molecule type" value="Genomic_DNA"/>
</dbReference>
<organism evidence="1 2">
    <name type="scientific">Streptomyces longisporus</name>
    <dbReference type="NCBI Taxonomy" id="1948"/>
    <lineage>
        <taxon>Bacteria</taxon>
        <taxon>Bacillati</taxon>
        <taxon>Actinomycetota</taxon>
        <taxon>Actinomycetes</taxon>
        <taxon>Kitasatosporales</taxon>
        <taxon>Streptomycetaceae</taxon>
        <taxon>Streptomyces</taxon>
    </lineage>
</organism>
<proteinExistence type="predicted"/>
<protein>
    <submittedName>
        <fullName evidence="1">Uncharacterized protein</fullName>
    </submittedName>
</protein>
<reference evidence="2" key="1">
    <citation type="journal article" date="2019" name="Int. J. Syst. Evol. Microbiol.">
        <title>The Global Catalogue of Microorganisms (GCM) 10K type strain sequencing project: providing services to taxonomists for standard genome sequencing and annotation.</title>
        <authorList>
            <consortium name="The Broad Institute Genomics Platform"/>
            <consortium name="The Broad Institute Genome Sequencing Center for Infectious Disease"/>
            <person name="Wu L."/>
            <person name="Ma J."/>
        </authorList>
    </citation>
    <scope>NUCLEOTIDE SEQUENCE [LARGE SCALE GENOMIC DNA]</scope>
    <source>
        <strain evidence="2">JCM 4395</strain>
    </source>
</reference>
<keyword evidence="2" id="KW-1185">Reference proteome</keyword>
<dbReference type="RefSeq" id="WP_344405093.1">
    <property type="nucleotide sequence ID" value="NZ_BAAASG010000019.1"/>
</dbReference>
<name>A0ABP6AF10_STRLO</name>
<comment type="caution">
    <text evidence="1">The sequence shown here is derived from an EMBL/GenBank/DDBJ whole genome shotgun (WGS) entry which is preliminary data.</text>
</comment>
<evidence type="ECO:0000313" key="2">
    <source>
        <dbReference type="Proteomes" id="UP001501777"/>
    </source>
</evidence>
<evidence type="ECO:0000313" key="1">
    <source>
        <dbReference type="EMBL" id="GAA2513615.1"/>
    </source>
</evidence>
<gene>
    <name evidence="1" type="ORF">GCM10010276_71800</name>
</gene>